<accession>A0A7C9HII1</accession>
<reference evidence="1 2" key="1">
    <citation type="submission" date="2019-11" db="EMBL/GenBank/DDBJ databases">
        <title>Agromyces kandeliae sp. nov., isolated from mangrove soil.</title>
        <authorList>
            <person name="Wang R."/>
        </authorList>
    </citation>
    <scope>NUCLEOTIDE SEQUENCE [LARGE SCALE GENOMIC DNA]</scope>
    <source>
        <strain evidence="1 2">JCM 11431</strain>
    </source>
</reference>
<proteinExistence type="predicted"/>
<evidence type="ECO:0000313" key="1">
    <source>
        <dbReference type="EMBL" id="MUN07848.1"/>
    </source>
</evidence>
<keyword evidence="2" id="KW-1185">Reference proteome</keyword>
<dbReference type="OrthoDB" id="162563at2"/>
<gene>
    <name evidence="1" type="ORF">GLX25_12075</name>
</gene>
<dbReference type="InterPro" id="IPR016888">
    <property type="entry name" value="UCP028498"/>
</dbReference>
<name>A0A7C9HII1_9MICO</name>
<dbReference type="Pfam" id="PF10012">
    <property type="entry name" value="DUF2255"/>
    <property type="match status" value="1"/>
</dbReference>
<dbReference type="SUPFAM" id="SSF50475">
    <property type="entry name" value="FMN-binding split barrel"/>
    <property type="match status" value="1"/>
</dbReference>
<dbReference type="Proteomes" id="UP000480122">
    <property type="component" value="Unassembled WGS sequence"/>
</dbReference>
<dbReference type="AlphaFoldDB" id="A0A7C9HII1"/>
<comment type="caution">
    <text evidence="1">The sequence shown here is derived from an EMBL/GenBank/DDBJ whole genome shotgun (WGS) entry which is preliminary data.</text>
</comment>
<evidence type="ECO:0000313" key="2">
    <source>
        <dbReference type="Proteomes" id="UP000480122"/>
    </source>
</evidence>
<sequence>MGCDPPRRERTPMPTWTTDELASLDRVREIRVAGRRADGSLRTPTIVWGVVVDGALYLRSYKGPDGQWYRAVRRHDEGAITWGGRTVDVSFAPDASKDAEIDAAYLGKYGGGGSTQAMITSPATETTLRVEPR</sequence>
<organism evidence="1 2">
    <name type="scientific">Agromyces luteolus</name>
    <dbReference type="NCBI Taxonomy" id="88373"/>
    <lineage>
        <taxon>Bacteria</taxon>
        <taxon>Bacillati</taxon>
        <taxon>Actinomycetota</taxon>
        <taxon>Actinomycetes</taxon>
        <taxon>Micrococcales</taxon>
        <taxon>Microbacteriaceae</taxon>
        <taxon>Agromyces</taxon>
    </lineage>
</organism>
<protein>
    <submittedName>
        <fullName evidence="1">DUF2255 family protein</fullName>
    </submittedName>
</protein>
<dbReference type="EMBL" id="WODA01000023">
    <property type="protein sequence ID" value="MUN07848.1"/>
    <property type="molecule type" value="Genomic_DNA"/>
</dbReference>